<keyword evidence="1" id="KW-1133">Transmembrane helix</keyword>
<sequence length="169" mass="19649">MQINKISSLQRLNLVVIIEVHFIIIIVKLTSIEGERVKKKLIANICSTGTILCILANTQFIKNGKQRTEKNNLKHRTFSICWLWMSISVEIIIRTDLNIEVTTCFQDNVKTFDLPTTNFILTLFMLPNLLKPFWYLTGIFLLEYKRLKFLTDVSSKFFFIGIIETLVSN</sequence>
<protein>
    <submittedName>
        <fullName evidence="2">Uncharacterized protein</fullName>
    </submittedName>
</protein>
<comment type="caution">
    <text evidence="2">The sequence shown here is derived from an EMBL/GenBank/DDBJ whole genome shotgun (WGS) entry which is preliminary data.</text>
</comment>
<feature type="transmembrane region" description="Helical" evidence="1">
    <location>
        <begin position="12"/>
        <end position="29"/>
    </location>
</feature>
<keyword evidence="3" id="KW-1185">Reference proteome</keyword>
<dbReference type="EMBL" id="REGN01003517">
    <property type="protein sequence ID" value="RNA22209.1"/>
    <property type="molecule type" value="Genomic_DNA"/>
</dbReference>
<evidence type="ECO:0000313" key="2">
    <source>
        <dbReference type="EMBL" id="RNA22209.1"/>
    </source>
</evidence>
<accession>A0A3M7RFI6</accession>
<dbReference type="Proteomes" id="UP000276133">
    <property type="component" value="Unassembled WGS sequence"/>
</dbReference>
<gene>
    <name evidence="2" type="ORF">BpHYR1_020751</name>
</gene>
<proteinExistence type="predicted"/>
<feature type="transmembrane region" description="Helical" evidence="1">
    <location>
        <begin position="119"/>
        <end position="142"/>
    </location>
</feature>
<dbReference type="AlphaFoldDB" id="A0A3M7RFI6"/>
<feature type="transmembrane region" description="Helical" evidence="1">
    <location>
        <begin position="73"/>
        <end position="93"/>
    </location>
</feature>
<evidence type="ECO:0000313" key="3">
    <source>
        <dbReference type="Proteomes" id="UP000276133"/>
    </source>
</evidence>
<reference evidence="2 3" key="1">
    <citation type="journal article" date="2018" name="Sci. Rep.">
        <title>Genomic signatures of local adaptation to the degree of environmental predictability in rotifers.</title>
        <authorList>
            <person name="Franch-Gras L."/>
            <person name="Hahn C."/>
            <person name="Garcia-Roger E.M."/>
            <person name="Carmona M.J."/>
            <person name="Serra M."/>
            <person name="Gomez A."/>
        </authorList>
    </citation>
    <scope>NUCLEOTIDE SEQUENCE [LARGE SCALE GENOMIC DNA]</scope>
    <source>
        <strain evidence="2">HYR1</strain>
    </source>
</reference>
<evidence type="ECO:0000256" key="1">
    <source>
        <dbReference type="SAM" id="Phobius"/>
    </source>
</evidence>
<organism evidence="2 3">
    <name type="scientific">Brachionus plicatilis</name>
    <name type="common">Marine rotifer</name>
    <name type="synonym">Brachionus muelleri</name>
    <dbReference type="NCBI Taxonomy" id="10195"/>
    <lineage>
        <taxon>Eukaryota</taxon>
        <taxon>Metazoa</taxon>
        <taxon>Spiralia</taxon>
        <taxon>Gnathifera</taxon>
        <taxon>Rotifera</taxon>
        <taxon>Eurotatoria</taxon>
        <taxon>Monogononta</taxon>
        <taxon>Pseudotrocha</taxon>
        <taxon>Ploima</taxon>
        <taxon>Brachionidae</taxon>
        <taxon>Brachionus</taxon>
    </lineage>
</organism>
<name>A0A3M7RFI6_BRAPC</name>
<keyword evidence="1" id="KW-0472">Membrane</keyword>
<keyword evidence="1" id="KW-0812">Transmembrane</keyword>
<feature type="transmembrane region" description="Helical" evidence="1">
    <location>
        <begin position="41"/>
        <end position="61"/>
    </location>
</feature>